<dbReference type="PANTHER" id="PTHR46586">
    <property type="entry name" value="ANKYRIN REPEAT-CONTAINING PROTEIN"/>
    <property type="match status" value="1"/>
</dbReference>
<protein>
    <submittedName>
        <fullName evidence="1">Uncharacterized protein</fullName>
    </submittedName>
</protein>
<dbReference type="InterPro" id="IPR002110">
    <property type="entry name" value="Ankyrin_rpt"/>
</dbReference>
<gene>
    <name evidence="1" type="ORF">H310_10394</name>
</gene>
<proteinExistence type="predicted"/>
<dbReference type="RefSeq" id="XP_008874992.1">
    <property type="nucleotide sequence ID" value="XM_008876770.1"/>
</dbReference>
<dbReference type="GeneID" id="20087444"/>
<evidence type="ECO:0000313" key="1">
    <source>
        <dbReference type="EMBL" id="ETV96200.1"/>
    </source>
</evidence>
<dbReference type="AlphaFoldDB" id="A0A024TPX9"/>
<dbReference type="SUPFAM" id="SSF48403">
    <property type="entry name" value="Ankyrin repeat"/>
    <property type="match status" value="1"/>
</dbReference>
<name>A0A024TPX9_9STRA</name>
<dbReference type="Pfam" id="PF12796">
    <property type="entry name" value="Ank_2"/>
    <property type="match status" value="1"/>
</dbReference>
<organism evidence="1">
    <name type="scientific">Aphanomyces invadans</name>
    <dbReference type="NCBI Taxonomy" id="157072"/>
    <lineage>
        <taxon>Eukaryota</taxon>
        <taxon>Sar</taxon>
        <taxon>Stramenopiles</taxon>
        <taxon>Oomycota</taxon>
        <taxon>Saprolegniomycetes</taxon>
        <taxon>Saprolegniales</taxon>
        <taxon>Verrucalvaceae</taxon>
        <taxon>Aphanomyces</taxon>
    </lineage>
</organism>
<dbReference type="VEuPathDB" id="FungiDB:H310_10394"/>
<accession>A0A024TPX9</accession>
<sequence>MAAAAVLRHVDLLPCMVQFQGGGYPDMRALNAYVREHGRSVLYLTQKVSVSTYNLQLASILVGFRDLFAPWLAFHGLSRVARLISSSSNMGAFVVVSAIYAGDAAILQLYCQQIQLPPSYPLVDIAAWADQLDALCLVHTYGATGTTNAMDVAARDGHEAILAFLHEHRQDGCTRAAMNLAARFNHLQVVSYLQVHRTEGCSSDALVWAATAGHLAMVQFLFEHYSDTITTPLAMDGASQNGHLDVVRFLDAQGQTCTTDAVDHASLNGHLNVVTFLLQNRPEGATTRAMSYAAASGHLEVVQFLRQANVPASMRTAMLNARKNGHHNIVQYLCEADPSVVGQLGNLGINV</sequence>
<dbReference type="Gene3D" id="1.25.40.20">
    <property type="entry name" value="Ankyrin repeat-containing domain"/>
    <property type="match status" value="2"/>
</dbReference>
<reference evidence="1" key="1">
    <citation type="submission" date="2013-12" db="EMBL/GenBank/DDBJ databases">
        <title>The Genome Sequence of Aphanomyces invadans NJM9701.</title>
        <authorList>
            <consortium name="The Broad Institute Genomics Platform"/>
            <person name="Russ C."/>
            <person name="Tyler B."/>
            <person name="van West P."/>
            <person name="Dieguez-Uribeondo J."/>
            <person name="Young S.K."/>
            <person name="Zeng Q."/>
            <person name="Gargeya S."/>
            <person name="Fitzgerald M."/>
            <person name="Abouelleil A."/>
            <person name="Alvarado L."/>
            <person name="Chapman S.B."/>
            <person name="Gainer-Dewar J."/>
            <person name="Goldberg J."/>
            <person name="Griggs A."/>
            <person name="Gujja S."/>
            <person name="Hansen M."/>
            <person name="Howarth C."/>
            <person name="Imamovic A."/>
            <person name="Ireland A."/>
            <person name="Larimer J."/>
            <person name="McCowan C."/>
            <person name="Murphy C."/>
            <person name="Pearson M."/>
            <person name="Poon T.W."/>
            <person name="Priest M."/>
            <person name="Roberts A."/>
            <person name="Saif S."/>
            <person name="Shea T."/>
            <person name="Sykes S."/>
            <person name="Wortman J."/>
            <person name="Nusbaum C."/>
            <person name="Birren B."/>
        </authorList>
    </citation>
    <scope>NUCLEOTIDE SEQUENCE [LARGE SCALE GENOMIC DNA]</scope>
    <source>
        <strain evidence="1">NJM9701</strain>
    </source>
</reference>
<dbReference type="InterPro" id="IPR052050">
    <property type="entry name" value="SecEffector_AnkRepeat"/>
</dbReference>
<dbReference type="InterPro" id="IPR036770">
    <property type="entry name" value="Ankyrin_rpt-contain_sf"/>
</dbReference>
<dbReference type="PANTHER" id="PTHR46586:SF3">
    <property type="entry name" value="ANKYRIN REPEAT-CONTAINING PROTEIN"/>
    <property type="match status" value="1"/>
</dbReference>
<dbReference type="EMBL" id="KI913977">
    <property type="protein sequence ID" value="ETV96200.1"/>
    <property type="molecule type" value="Genomic_DNA"/>
</dbReference>
<dbReference type="eggNOG" id="KOG0508">
    <property type="taxonomic scope" value="Eukaryota"/>
</dbReference>
<dbReference type="OrthoDB" id="60165at2759"/>
<dbReference type="Pfam" id="PF13637">
    <property type="entry name" value="Ank_4"/>
    <property type="match status" value="1"/>
</dbReference>